<gene>
    <name evidence="1" type="ORF">IFM89_000625</name>
</gene>
<feature type="non-terminal residue" evidence="1">
    <location>
        <position position="108"/>
    </location>
</feature>
<name>A0A835LK80_9MAGN</name>
<reference evidence="1 2" key="1">
    <citation type="submission" date="2020-10" db="EMBL/GenBank/DDBJ databases">
        <title>The Coptis chinensis genome and diversification of protoberbering-type alkaloids.</title>
        <authorList>
            <person name="Wang B."/>
            <person name="Shu S."/>
            <person name="Song C."/>
            <person name="Liu Y."/>
        </authorList>
    </citation>
    <scope>NUCLEOTIDE SEQUENCE [LARGE SCALE GENOMIC DNA]</scope>
    <source>
        <strain evidence="1">HL-2020</strain>
        <tissue evidence="1">Leaf</tissue>
    </source>
</reference>
<sequence>MHSSPVSIDKRVVSSNIVAGTSMSCPHASSAAANAQCRIVSPNLVSVCNEVRIGDYRKYMKHESPGENHFTTLTNVGSPGPTYEATLTAPDFELLFGPIVAWFASKLW</sequence>
<evidence type="ECO:0000313" key="2">
    <source>
        <dbReference type="Proteomes" id="UP000631114"/>
    </source>
</evidence>
<proteinExistence type="predicted"/>
<accession>A0A835LK80</accession>
<evidence type="ECO:0000313" key="1">
    <source>
        <dbReference type="EMBL" id="KAF9595537.1"/>
    </source>
</evidence>
<evidence type="ECO:0008006" key="3">
    <source>
        <dbReference type="Google" id="ProtNLM"/>
    </source>
</evidence>
<organism evidence="1 2">
    <name type="scientific">Coptis chinensis</name>
    <dbReference type="NCBI Taxonomy" id="261450"/>
    <lineage>
        <taxon>Eukaryota</taxon>
        <taxon>Viridiplantae</taxon>
        <taxon>Streptophyta</taxon>
        <taxon>Embryophyta</taxon>
        <taxon>Tracheophyta</taxon>
        <taxon>Spermatophyta</taxon>
        <taxon>Magnoliopsida</taxon>
        <taxon>Ranunculales</taxon>
        <taxon>Ranunculaceae</taxon>
        <taxon>Coptidoideae</taxon>
        <taxon>Coptis</taxon>
    </lineage>
</organism>
<protein>
    <recommendedName>
        <fullName evidence="3">Peptidase S8/S53 domain-containing protein</fullName>
    </recommendedName>
</protein>
<keyword evidence="2" id="KW-1185">Reference proteome</keyword>
<comment type="caution">
    <text evidence="1">The sequence shown here is derived from an EMBL/GenBank/DDBJ whole genome shotgun (WGS) entry which is preliminary data.</text>
</comment>
<dbReference type="Proteomes" id="UP000631114">
    <property type="component" value="Unassembled WGS sequence"/>
</dbReference>
<dbReference type="EMBL" id="JADFTS010000007">
    <property type="protein sequence ID" value="KAF9595537.1"/>
    <property type="molecule type" value="Genomic_DNA"/>
</dbReference>
<dbReference type="AlphaFoldDB" id="A0A835LK80"/>